<name>A0A6S6TU94_9GAMM</name>
<protein>
    <recommendedName>
        <fullName evidence="2">DUF4390 domain-containing protein</fullName>
    </recommendedName>
</protein>
<sequence length="203" mass="23330">MKMIIKSFFKSRSAWLLLGLMWAALLFPVTAAVAEERITVHDFVLYDGDSREQLVASVRFDYHLTKYLRDSLRNGITLRSETRFDLMWHSDWWWNKTQTLDRVVSELKYHALTGQYQLVNKTTNANWNFSNLATALQQLGRLDKYKLPALPESAFTGDAAIYIESRLEPRASESLGVSAKLAALFSNEKHELISQGVMWPLTP</sequence>
<organism evidence="1">
    <name type="scientific">uncultured Thiotrichaceae bacterium</name>
    <dbReference type="NCBI Taxonomy" id="298394"/>
    <lineage>
        <taxon>Bacteria</taxon>
        <taxon>Pseudomonadati</taxon>
        <taxon>Pseudomonadota</taxon>
        <taxon>Gammaproteobacteria</taxon>
        <taxon>Thiotrichales</taxon>
        <taxon>Thiotrichaceae</taxon>
        <taxon>environmental samples</taxon>
    </lineage>
</organism>
<gene>
    <name evidence="1" type="ORF">HELGO_WM21325</name>
</gene>
<evidence type="ECO:0000313" key="1">
    <source>
        <dbReference type="EMBL" id="CAA6820260.1"/>
    </source>
</evidence>
<dbReference type="InterPro" id="IPR025500">
    <property type="entry name" value="DUF4390"/>
</dbReference>
<dbReference type="AlphaFoldDB" id="A0A6S6TU94"/>
<dbReference type="EMBL" id="CACVAV010000310">
    <property type="protein sequence ID" value="CAA6820260.1"/>
    <property type="molecule type" value="Genomic_DNA"/>
</dbReference>
<evidence type="ECO:0008006" key="2">
    <source>
        <dbReference type="Google" id="ProtNLM"/>
    </source>
</evidence>
<reference evidence="1" key="1">
    <citation type="submission" date="2020-01" db="EMBL/GenBank/DDBJ databases">
        <authorList>
            <person name="Meier V. D."/>
            <person name="Meier V D."/>
        </authorList>
    </citation>
    <scope>NUCLEOTIDE SEQUENCE</scope>
    <source>
        <strain evidence="1">HLG_WM_MAG_08</strain>
    </source>
</reference>
<dbReference type="Pfam" id="PF14334">
    <property type="entry name" value="DUF4390"/>
    <property type="match status" value="1"/>
</dbReference>
<accession>A0A6S6TU94</accession>
<proteinExistence type="predicted"/>